<dbReference type="GO" id="GO:0007095">
    <property type="term" value="P:mitotic G2 DNA damage checkpoint signaling"/>
    <property type="evidence" value="ECO:0007669"/>
    <property type="project" value="UniProtKB-UniRule"/>
</dbReference>
<keyword evidence="4 15" id="KW-0132">Cell division</keyword>
<dbReference type="GO" id="GO:0070552">
    <property type="term" value="C:BRISC complex"/>
    <property type="evidence" value="ECO:0007669"/>
    <property type="project" value="UniProtKB-UniRule"/>
</dbReference>
<name>A0AAW1UKM2_9CUCU</name>
<keyword evidence="5 15" id="KW-0053">Apoptosis</keyword>
<evidence type="ECO:0000256" key="3">
    <source>
        <dbReference type="ARBA" id="ARBA00022490"/>
    </source>
</evidence>
<dbReference type="GO" id="GO:0051301">
    <property type="term" value="P:cell division"/>
    <property type="evidence" value="ECO:0007669"/>
    <property type="project" value="UniProtKB-UniRule"/>
</dbReference>
<keyword evidence="3 15" id="KW-0963">Cytoplasm</keyword>
<evidence type="ECO:0000256" key="5">
    <source>
        <dbReference type="ARBA" id="ARBA00022703"/>
    </source>
</evidence>
<evidence type="ECO:0000256" key="13">
    <source>
        <dbReference type="ARBA" id="ARBA00023306"/>
    </source>
</evidence>
<keyword evidence="17" id="KW-1185">Reference proteome</keyword>
<evidence type="ECO:0000256" key="11">
    <source>
        <dbReference type="ARBA" id="ARBA00023204"/>
    </source>
</evidence>
<evidence type="ECO:0000256" key="2">
    <source>
        <dbReference type="ARBA" id="ARBA00019438"/>
    </source>
</evidence>
<keyword evidence="7 15" id="KW-0227">DNA damage</keyword>
<dbReference type="InterPro" id="IPR010358">
    <property type="entry name" value="BRE"/>
</dbReference>
<gene>
    <name evidence="16" type="ORF">WA026_014435</name>
</gene>
<keyword evidence="13 15" id="KW-0131">Cell cycle</keyword>
<keyword evidence="8 15" id="KW-0498">Mitosis</keyword>
<dbReference type="Proteomes" id="UP001431783">
    <property type="component" value="Unassembled WGS sequence"/>
</dbReference>
<evidence type="ECO:0000313" key="16">
    <source>
        <dbReference type="EMBL" id="KAK9881092.1"/>
    </source>
</evidence>
<dbReference type="GO" id="GO:0031593">
    <property type="term" value="F:polyubiquitin modification-dependent protein binding"/>
    <property type="evidence" value="ECO:0007669"/>
    <property type="project" value="UniProtKB-UniRule"/>
</dbReference>
<sequence length="394" mass="45585">MNDPVVKNNDLFRYVHPFLCHNFFTLCTQGRIGLLPVSIKNITAVHKNLIDLKYAHIFKIQVPYAGKSLVWEIHFNPENLKFAPDIYFNDKGFPHTLNIENLVEEIPTMANWNIGHSGSLEAALTEFLNLYKKYQVKELHSSNIYSRISDEYELLLTAPGISARDVEVLIDNNMVHFLISIRVELSNLPEFIQEASDDGSLLNPKEDFSLLYMNFQKLDASKVNVFLQLSPRLEQLIGNSRTLNIPYYKKDSSLVEYVPLISKILQDQIDNIAKHYQFKKEFMSALLALRCHSIIEYDFFNFERIVFLCEVDNYYVLVKVIVGEELLRGKLTVKLSSLYCTNPKTKSPCEENLDYKYAMDQQPDEMAKIFLGHLKKYVLDFQHHSHSVIAGKSK</sequence>
<proteinExistence type="inferred from homology"/>
<comment type="caution">
    <text evidence="16">The sequence shown here is derived from an EMBL/GenBank/DDBJ whole genome shotgun (WGS) entry which is preliminary data.</text>
</comment>
<dbReference type="GO" id="GO:0070531">
    <property type="term" value="C:BRCA1-A complex"/>
    <property type="evidence" value="ECO:0007669"/>
    <property type="project" value="UniProtKB-UniRule"/>
</dbReference>
<keyword evidence="12 15" id="KW-0539">Nucleus</keyword>
<protein>
    <recommendedName>
        <fullName evidence="2 15">BRISC and BRCA1-A complex member 2</fullName>
    </recommendedName>
</protein>
<evidence type="ECO:0000256" key="15">
    <source>
        <dbReference type="RuleBase" id="RU368019"/>
    </source>
</evidence>
<comment type="subunit">
    <text evidence="15">Component of the ARISC complex. Component of the BRCA1-A complex. Component of the BRISC complex. Binds polyubiquitin.</text>
</comment>
<keyword evidence="9 15" id="KW-0833">Ubl conjugation pathway</keyword>
<organism evidence="16 17">
    <name type="scientific">Henosepilachna vigintioctopunctata</name>
    <dbReference type="NCBI Taxonomy" id="420089"/>
    <lineage>
        <taxon>Eukaryota</taxon>
        <taxon>Metazoa</taxon>
        <taxon>Ecdysozoa</taxon>
        <taxon>Arthropoda</taxon>
        <taxon>Hexapoda</taxon>
        <taxon>Insecta</taxon>
        <taxon>Pterygota</taxon>
        <taxon>Neoptera</taxon>
        <taxon>Endopterygota</taxon>
        <taxon>Coleoptera</taxon>
        <taxon>Polyphaga</taxon>
        <taxon>Cucujiformia</taxon>
        <taxon>Coccinelloidea</taxon>
        <taxon>Coccinellidae</taxon>
        <taxon>Epilachninae</taxon>
        <taxon>Epilachnini</taxon>
        <taxon>Henosepilachna</taxon>
    </lineage>
</organism>
<evidence type="ECO:0000256" key="9">
    <source>
        <dbReference type="ARBA" id="ARBA00022786"/>
    </source>
</evidence>
<evidence type="ECO:0000256" key="6">
    <source>
        <dbReference type="ARBA" id="ARBA00022737"/>
    </source>
</evidence>
<dbReference type="GO" id="GO:0006325">
    <property type="term" value="P:chromatin organization"/>
    <property type="evidence" value="ECO:0007669"/>
    <property type="project" value="UniProtKB-UniRule"/>
</dbReference>
<comment type="subcellular location">
    <subcellularLocation>
        <location evidence="15">Cytoplasm</location>
    </subcellularLocation>
    <subcellularLocation>
        <location evidence="1 15">Nucleus</location>
    </subcellularLocation>
    <text evidence="15">Localizes at sites of DNA damage at double-strand breaks (DSBs).</text>
</comment>
<evidence type="ECO:0000256" key="4">
    <source>
        <dbReference type="ARBA" id="ARBA00022618"/>
    </source>
</evidence>
<evidence type="ECO:0000256" key="14">
    <source>
        <dbReference type="ARBA" id="ARBA00025766"/>
    </source>
</evidence>
<dbReference type="Pfam" id="PF06113">
    <property type="entry name" value="BRE"/>
    <property type="match status" value="1"/>
</dbReference>
<evidence type="ECO:0000256" key="12">
    <source>
        <dbReference type="ARBA" id="ARBA00023242"/>
    </source>
</evidence>
<accession>A0AAW1UKM2</accession>
<dbReference type="GO" id="GO:0045739">
    <property type="term" value="P:positive regulation of DNA repair"/>
    <property type="evidence" value="ECO:0007669"/>
    <property type="project" value="UniProtKB-UniRule"/>
</dbReference>
<dbReference type="PANTHER" id="PTHR15189:SF7">
    <property type="entry name" value="BRISC AND BRCA1-A COMPLEX MEMBER 2"/>
    <property type="match status" value="1"/>
</dbReference>
<dbReference type="GO" id="GO:0006302">
    <property type="term" value="P:double-strand break repair"/>
    <property type="evidence" value="ECO:0007669"/>
    <property type="project" value="UniProtKB-UniRule"/>
</dbReference>
<comment type="similarity">
    <text evidence="14 15">Belongs to the BABAM2 family.</text>
</comment>
<dbReference type="AlphaFoldDB" id="A0AAW1UKM2"/>
<evidence type="ECO:0000256" key="10">
    <source>
        <dbReference type="ARBA" id="ARBA00022853"/>
    </source>
</evidence>
<reference evidence="16 17" key="1">
    <citation type="submission" date="2023-03" db="EMBL/GenBank/DDBJ databases">
        <title>Genome insight into feeding habits of ladybird beetles.</title>
        <authorList>
            <person name="Li H.-S."/>
            <person name="Huang Y.-H."/>
            <person name="Pang H."/>
        </authorList>
    </citation>
    <scope>NUCLEOTIDE SEQUENCE [LARGE SCALE GENOMIC DNA]</scope>
    <source>
        <strain evidence="16">SYSU_2023b</strain>
        <tissue evidence="16">Whole body</tissue>
    </source>
</reference>
<comment type="function">
    <text evidence="15">May play a role in homeostasis or cellular differentiation in cells of neural, epithelial and germline origins. May also act as a death receptor-associated anti-apoptotic protein, which inhibits the mitochondrial apoptotic pathway.</text>
</comment>
<keyword evidence="10 15" id="KW-0156">Chromatin regulator</keyword>
<keyword evidence="11 15" id="KW-0234">DNA repair</keyword>
<dbReference type="PANTHER" id="PTHR15189">
    <property type="entry name" value="BRISC AND BRCA1-A COMPLEX MEMBER 2"/>
    <property type="match status" value="1"/>
</dbReference>
<dbReference type="GO" id="GO:0010212">
    <property type="term" value="P:response to ionizing radiation"/>
    <property type="evidence" value="ECO:0007669"/>
    <property type="project" value="UniProtKB-UniRule"/>
</dbReference>
<evidence type="ECO:0000256" key="1">
    <source>
        <dbReference type="ARBA" id="ARBA00004123"/>
    </source>
</evidence>
<dbReference type="EMBL" id="JARQZJ010000067">
    <property type="protein sequence ID" value="KAK9881092.1"/>
    <property type="molecule type" value="Genomic_DNA"/>
</dbReference>
<evidence type="ECO:0000313" key="17">
    <source>
        <dbReference type="Proteomes" id="UP001431783"/>
    </source>
</evidence>
<evidence type="ECO:0000256" key="7">
    <source>
        <dbReference type="ARBA" id="ARBA00022763"/>
    </source>
</evidence>
<keyword evidence="6" id="KW-0677">Repeat</keyword>
<dbReference type="GO" id="GO:0005737">
    <property type="term" value="C:cytoplasm"/>
    <property type="evidence" value="ECO:0007669"/>
    <property type="project" value="UniProtKB-SubCell"/>
</dbReference>
<dbReference type="GO" id="GO:0006915">
    <property type="term" value="P:apoptotic process"/>
    <property type="evidence" value="ECO:0007669"/>
    <property type="project" value="UniProtKB-UniRule"/>
</dbReference>
<comment type="domain">
    <text evidence="15">Contains 2 ubiquitin-conjugating enzyme family-like (UEV-like) regions. These regions lack the critical Cys residues required for ubiquitination but retain the ability to bind ubiquitin.</text>
</comment>
<evidence type="ECO:0000256" key="8">
    <source>
        <dbReference type="ARBA" id="ARBA00022776"/>
    </source>
</evidence>